<protein>
    <submittedName>
        <fullName evidence="2">Uncharacterized protein</fullName>
    </submittedName>
</protein>
<keyword evidence="1" id="KW-0472">Membrane</keyword>
<keyword evidence="1" id="KW-0812">Transmembrane</keyword>
<feature type="non-terminal residue" evidence="2">
    <location>
        <position position="59"/>
    </location>
</feature>
<proteinExistence type="predicted"/>
<organism evidence="2 3">
    <name type="scientific">Diploptera punctata</name>
    <name type="common">Pacific beetle cockroach</name>
    <dbReference type="NCBI Taxonomy" id="6984"/>
    <lineage>
        <taxon>Eukaryota</taxon>
        <taxon>Metazoa</taxon>
        <taxon>Ecdysozoa</taxon>
        <taxon>Arthropoda</taxon>
        <taxon>Hexapoda</taxon>
        <taxon>Insecta</taxon>
        <taxon>Pterygota</taxon>
        <taxon>Neoptera</taxon>
        <taxon>Polyneoptera</taxon>
        <taxon>Dictyoptera</taxon>
        <taxon>Blattodea</taxon>
        <taxon>Blaberoidea</taxon>
        <taxon>Blaberidae</taxon>
        <taxon>Diplopterinae</taxon>
        <taxon>Diploptera</taxon>
    </lineage>
</organism>
<evidence type="ECO:0000313" key="3">
    <source>
        <dbReference type="Proteomes" id="UP001233999"/>
    </source>
</evidence>
<dbReference type="Proteomes" id="UP001233999">
    <property type="component" value="Unassembled WGS sequence"/>
</dbReference>
<reference evidence="2" key="2">
    <citation type="submission" date="2023-05" db="EMBL/GenBank/DDBJ databases">
        <authorList>
            <person name="Fouks B."/>
        </authorList>
    </citation>
    <scope>NUCLEOTIDE SEQUENCE</scope>
    <source>
        <strain evidence="2">Stay&amp;Tobe</strain>
        <tissue evidence="2">Testes</tissue>
    </source>
</reference>
<name>A0AAD8EG41_DIPPU</name>
<comment type="caution">
    <text evidence="2">The sequence shown here is derived from an EMBL/GenBank/DDBJ whole genome shotgun (WGS) entry which is preliminary data.</text>
</comment>
<accession>A0AAD8EG41</accession>
<dbReference type="AlphaFoldDB" id="A0AAD8EG41"/>
<reference evidence="2" key="1">
    <citation type="journal article" date="2023" name="IScience">
        <title>Live-bearing cockroach genome reveals convergent evolutionary mechanisms linked to viviparity in insects and beyond.</title>
        <authorList>
            <person name="Fouks B."/>
            <person name="Harrison M.C."/>
            <person name="Mikhailova A.A."/>
            <person name="Marchal E."/>
            <person name="English S."/>
            <person name="Carruthers M."/>
            <person name="Jennings E.C."/>
            <person name="Chiamaka E.L."/>
            <person name="Frigard R.A."/>
            <person name="Pippel M."/>
            <person name="Attardo G.M."/>
            <person name="Benoit J.B."/>
            <person name="Bornberg-Bauer E."/>
            <person name="Tobe S.S."/>
        </authorList>
    </citation>
    <scope>NUCLEOTIDE SEQUENCE</scope>
    <source>
        <strain evidence="2">Stay&amp;Tobe</strain>
    </source>
</reference>
<evidence type="ECO:0000256" key="1">
    <source>
        <dbReference type="SAM" id="Phobius"/>
    </source>
</evidence>
<evidence type="ECO:0000313" key="2">
    <source>
        <dbReference type="EMBL" id="KAJ9588599.1"/>
    </source>
</evidence>
<feature type="non-terminal residue" evidence="2">
    <location>
        <position position="1"/>
    </location>
</feature>
<keyword evidence="3" id="KW-1185">Reference proteome</keyword>
<gene>
    <name evidence="2" type="ORF">L9F63_028096</name>
</gene>
<dbReference type="EMBL" id="JASPKZ010005495">
    <property type="protein sequence ID" value="KAJ9588599.1"/>
    <property type="molecule type" value="Genomic_DNA"/>
</dbReference>
<sequence length="59" mass="6942">TMENGFRESGRRYFLVLLRVKINPVLLIQLLLWSDFHIKLQKYSAAGIDNKPFLIQIHS</sequence>
<keyword evidence="1" id="KW-1133">Transmembrane helix</keyword>
<feature type="transmembrane region" description="Helical" evidence="1">
    <location>
        <begin position="12"/>
        <end position="33"/>
    </location>
</feature>